<comment type="caution">
    <text evidence="7">The sequence shown here is derived from an EMBL/GenBank/DDBJ whole genome shotgun (WGS) entry which is preliminary data.</text>
</comment>
<keyword evidence="4 6" id="KW-0238">DNA-binding</keyword>
<protein>
    <recommendedName>
        <fullName evidence="6">RNA polymerase sigma factor SigI</fullName>
    </recommendedName>
</protein>
<dbReference type="GO" id="GO:0016987">
    <property type="term" value="F:sigma factor activity"/>
    <property type="evidence" value="ECO:0007669"/>
    <property type="project" value="UniProtKB-UniRule"/>
</dbReference>
<keyword evidence="2 6" id="KW-0805">Transcription regulation</keyword>
<accession>A0A9D2TD30</accession>
<dbReference type="NCBIfam" id="TIGR02937">
    <property type="entry name" value="sigma70-ECF"/>
    <property type="match status" value="1"/>
</dbReference>
<comment type="subunit">
    <text evidence="6">Interacts with RsgI.</text>
</comment>
<organism evidence="7 8">
    <name type="scientific">Candidatus Enterocloster excrementigallinarum</name>
    <dbReference type="NCBI Taxonomy" id="2838558"/>
    <lineage>
        <taxon>Bacteria</taxon>
        <taxon>Bacillati</taxon>
        <taxon>Bacillota</taxon>
        <taxon>Clostridia</taxon>
        <taxon>Lachnospirales</taxon>
        <taxon>Lachnospiraceae</taxon>
        <taxon>Enterocloster</taxon>
    </lineage>
</organism>
<dbReference type="PIRSF" id="PIRSF038953">
    <property type="entry name" value="SigI"/>
    <property type="match status" value="1"/>
</dbReference>
<evidence type="ECO:0000313" key="7">
    <source>
        <dbReference type="EMBL" id="HJC65484.1"/>
    </source>
</evidence>
<dbReference type="AlphaFoldDB" id="A0A9D2TD30"/>
<dbReference type="GO" id="GO:0003677">
    <property type="term" value="F:DNA binding"/>
    <property type="evidence" value="ECO:0007669"/>
    <property type="project" value="UniProtKB-UniRule"/>
</dbReference>
<evidence type="ECO:0000256" key="1">
    <source>
        <dbReference type="ARBA" id="ARBA00022490"/>
    </source>
</evidence>
<reference evidence="7" key="1">
    <citation type="journal article" date="2021" name="PeerJ">
        <title>Extensive microbial diversity within the chicken gut microbiome revealed by metagenomics and culture.</title>
        <authorList>
            <person name="Gilroy R."/>
            <person name="Ravi A."/>
            <person name="Getino M."/>
            <person name="Pursley I."/>
            <person name="Horton D.L."/>
            <person name="Alikhan N.F."/>
            <person name="Baker D."/>
            <person name="Gharbi K."/>
            <person name="Hall N."/>
            <person name="Watson M."/>
            <person name="Adriaenssens E.M."/>
            <person name="Foster-Nyarko E."/>
            <person name="Jarju S."/>
            <person name="Secka A."/>
            <person name="Antonio M."/>
            <person name="Oren A."/>
            <person name="Chaudhuri R.R."/>
            <person name="La Ragione R."/>
            <person name="Hildebrand F."/>
            <person name="Pallen M.J."/>
        </authorList>
    </citation>
    <scope>NUCLEOTIDE SEQUENCE</scope>
    <source>
        <strain evidence="7">CHK198-12963</strain>
    </source>
</reference>
<dbReference type="Proteomes" id="UP000823863">
    <property type="component" value="Unassembled WGS sequence"/>
</dbReference>
<evidence type="ECO:0000256" key="3">
    <source>
        <dbReference type="ARBA" id="ARBA00023082"/>
    </source>
</evidence>
<dbReference type="InterPro" id="IPR014284">
    <property type="entry name" value="RNA_pol_sigma-70_dom"/>
</dbReference>
<dbReference type="GO" id="GO:0006352">
    <property type="term" value="P:DNA-templated transcription initiation"/>
    <property type="evidence" value="ECO:0007669"/>
    <property type="project" value="UniProtKB-UniRule"/>
</dbReference>
<dbReference type="GO" id="GO:0005737">
    <property type="term" value="C:cytoplasm"/>
    <property type="evidence" value="ECO:0007669"/>
    <property type="project" value="UniProtKB-SubCell"/>
</dbReference>
<feature type="short sequence motif" description="Polymerase core binding" evidence="6">
    <location>
        <begin position="49"/>
        <end position="62"/>
    </location>
</feature>
<dbReference type="InterPro" id="IPR013325">
    <property type="entry name" value="RNA_pol_sigma_r2"/>
</dbReference>
<gene>
    <name evidence="6" type="primary">sigI</name>
    <name evidence="7" type="ORF">H9931_02025</name>
</gene>
<comment type="activity regulation">
    <text evidence="6">Negatively regulated by the anti-sigma-I factor RsgI.</text>
</comment>
<evidence type="ECO:0000313" key="8">
    <source>
        <dbReference type="Proteomes" id="UP000823863"/>
    </source>
</evidence>
<evidence type="ECO:0000256" key="2">
    <source>
        <dbReference type="ARBA" id="ARBA00023015"/>
    </source>
</evidence>
<reference evidence="7" key="2">
    <citation type="submission" date="2021-04" db="EMBL/GenBank/DDBJ databases">
        <authorList>
            <person name="Gilroy R."/>
        </authorList>
    </citation>
    <scope>NUCLEOTIDE SEQUENCE</scope>
    <source>
        <strain evidence="7">CHK198-12963</strain>
    </source>
</reference>
<dbReference type="EMBL" id="DWWB01000007">
    <property type="protein sequence ID" value="HJC65484.1"/>
    <property type="molecule type" value="Genomic_DNA"/>
</dbReference>
<evidence type="ECO:0000256" key="4">
    <source>
        <dbReference type="ARBA" id="ARBA00023125"/>
    </source>
</evidence>
<evidence type="ECO:0000256" key="5">
    <source>
        <dbReference type="ARBA" id="ARBA00023163"/>
    </source>
</evidence>
<comment type="similarity">
    <text evidence="6">Belongs to the sigma-70 factor family. SigI subfamily.</text>
</comment>
<dbReference type="SUPFAM" id="SSF88946">
    <property type="entry name" value="Sigma2 domain of RNA polymerase sigma factors"/>
    <property type="match status" value="1"/>
</dbReference>
<name>A0A9D2TD30_9FIRM</name>
<sequence length="240" mass="27140">MQKEHPIIQEVYGAKKDSRKADELIRSCLPFIRSETAKCISRICTDQDDEYSIALIAFHEAILGYEKNRGAFFNYASMLIRSRIIDYQRKEARHQGQVSLYAENNEDDRTILDGMADGRDHFQESANLEATRQEIEELAAAMKRFGVSFSDVADNSPRQERTLAACASAIRFAAGNQQLLDEVLKTGKLPLGKLVQGSGAERKTLERHRKYILAMLLIQTNGYEIIRGHLRHVLKGGRPA</sequence>
<keyword evidence="3 6" id="KW-0731">Sigma factor</keyword>
<keyword evidence="6" id="KW-0346">Stress response</keyword>
<dbReference type="Gene3D" id="1.10.1740.10">
    <property type="match status" value="1"/>
</dbReference>
<feature type="DNA-binding region" description="H-T-H motif" evidence="6">
    <location>
        <begin position="191"/>
        <end position="210"/>
    </location>
</feature>
<evidence type="ECO:0000256" key="6">
    <source>
        <dbReference type="HAMAP-Rule" id="MF_02064"/>
    </source>
</evidence>
<dbReference type="HAMAP" id="MF_02064">
    <property type="entry name" value="Sigma70_SigI"/>
    <property type="match status" value="1"/>
</dbReference>
<comment type="subcellular location">
    <subcellularLocation>
        <location evidence="6">Cytoplasm</location>
    </subcellularLocation>
</comment>
<keyword evidence="5 6" id="KW-0804">Transcription</keyword>
<comment type="function">
    <text evidence="6">Sigma factors are initiation factors that promote the attachment of RNA polymerase to specific initiation sites and are then released.</text>
</comment>
<keyword evidence="1 6" id="KW-0963">Cytoplasm</keyword>
<dbReference type="InterPro" id="IPR014244">
    <property type="entry name" value="RNA_pol_sigma-I"/>
</dbReference>
<proteinExistence type="inferred from homology"/>